<dbReference type="Pfam" id="PF15748">
    <property type="entry name" value="CCSAP"/>
    <property type="match status" value="1"/>
</dbReference>
<feature type="compositionally biased region" description="Polar residues" evidence="1">
    <location>
        <begin position="110"/>
        <end position="132"/>
    </location>
</feature>
<keyword evidence="3" id="KW-1185">Reference proteome</keyword>
<gene>
    <name evidence="2" type="ORF">BOX15_Mlig007047g1</name>
</gene>
<feature type="non-terminal residue" evidence="2">
    <location>
        <position position="1"/>
    </location>
</feature>
<proteinExistence type="predicted"/>
<dbReference type="InterPro" id="IPR029774">
    <property type="entry name" value="CSAP"/>
</dbReference>
<sequence>IRSNQSEVVMATRSEYQKNYRNYTKKAAEEYQEHLRYRQLRKSAEFAHHDWAWSGVEVEDTATPSAASASPPHAVASGSPPKQKAATAAETELKLTDLPPSRRLSKAEPSLSTLSQSARRLTTKSARPTCWTTRWPRQLKRPQRRRRQSMRRLRGPKFGGQFANSN</sequence>
<dbReference type="Proteomes" id="UP000215902">
    <property type="component" value="Unassembled WGS sequence"/>
</dbReference>
<evidence type="ECO:0000313" key="2">
    <source>
        <dbReference type="EMBL" id="PAA73163.1"/>
    </source>
</evidence>
<feature type="region of interest" description="Disordered" evidence="1">
    <location>
        <begin position="59"/>
        <end position="166"/>
    </location>
</feature>
<feature type="compositionally biased region" description="Basic residues" evidence="1">
    <location>
        <begin position="137"/>
        <end position="155"/>
    </location>
</feature>
<evidence type="ECO:0000313" key="3">
    <source>
        <dbReference type="Proteomes" id="UP000215902"/>
    </source>
</evidence>
<feature type="compositionally biased region" description="Low complexity" evidence="1">
    <location>
        <begin position="64"/>
        <end position="90"/>
    </location>
</feature>
<protein>
    <submittedName>
        <fullName evidence="2">Uncharacterized protein</fullName>
    </submittedName>
</protein>
<dbReference type="EMBL" id="NIVC01001029">
    <property type="protein sequence ID" value="PAA73163.1"/>
    <property type="molecule type" value="Genomic_DNA"/>
</dbReference>
<accession>A0A267FHI9</accession>
<name>A0A267FHI9_9PLAT</name>
<reference evidence="2 3" key="1">
    <citation type="submission" date="2017-06" db="EMBL/GenBank/DDBJ databases">
        <title>A platform for efficient transgenesis in Macrostomum lignano, a flatworm model organism for stem cell research.</title>
        <authorList>
            <person name="Berezikov E."/>
        </authorList>
    </citation>
    <scope>NUCLEOTIDE SEQUENCE [LARGE SCALE GENOMIC DNA]</scope>
    <source>
        <strain evidence="2">DV1</strain>
        <tissue evidence="2">Whole organism</tissue>
    </source>
</reference>
<dbReference type="AlphaFoldDB" id="A0A267FHI9"/>
<dbReference type="GO" id="GO:0005856">
    <property type="term" value="C:cytoskeleton"/>
    <property type="evidence" value="ECO:0007669"/>
    <property type="project" value="InterPro"/>
</dbReference>
<organism evidence="2 3">
    <name type="scientific">Macrostomum lignano</name>
    <dbReference type="NCBI Taxonomy" id="282301"/>
    <lineage>
        <taxon>Eukaryota</taxon>
        <taxon>Metazoa</taxon>
        <taxon>Spiralia</taxon>
        <taxon>Lophotrochozoa</taxon>
        <taxon>Platyhelminthes</taxon>
        <taxon>Rhabditophora</taxon>
        <taxon>Macrostomorpha</taxon>
        <taxon>Macrostomida</taxon>
        <taxon>Macrostomidae</taxon>
        <taxon>Macrostomum</taxon>
    </lineage>
</organism>
<comment type="caution">
    <text evidence="2">The sequence shown here is derived from an EMBL/GenBank/DDBJ whole genome shotgun (WGS) entry which is preliminary data.</text>
</comment>
<evidence type="ECO:0000256" key="1">
    <source>
        <dbReference type="SAM" id="MobiDB-lite"/>
    </source>
</evidence>